<dbReference type="GeneID" id="18815072"/>
<protein>
    <submittedName>
        <fullName evidence="1">Uncharacterized protein</fullName>
    </submittedName>
</protein>
<accession>F8NZX8</accession>
<sequence length="225" mass="25789">MDRFAEADHDDLLSADFCVVPAPMAGEFLENLVFLEVGLDQAILAWKYPLERIQPPLYFKATFQIDCQILKRGCYNISLFDNNNPEIVKNPLAFCWLKPVAFEGSRFNEWQQLMQAIHAIVARHFVSWPLNSPDDNHQTSCADQLPIYNSRGNHCPATLLDNVPFSKPVSVIFTLWRAPGIHNRSMVGARFYSIRKISVKATPYAKLTEVQLSNRQQSQEQQYKD</sequence>
<organism>
    <name type="scientific">Serpula lacrymans var. lacrymans (strain S7.9)</name>
    <name type="common">Dry rot fungus</name>
    <dbReference type="NCBI Taxonomy" id="578457"/>
    <lineage>
        <taxon>Eukaryota</taxon>
        <taxon>Fungi</taxon>
        <taxon>Dikarya</taxon>
        <taxon>Basidiomycota</taxon>
        <taxon>Agaricomycotina</taxon>
        <taxon>Agaricomycetes</taxon>
        <taxon>Agaricomycetidae</taxon>
        <taxon>Boletales</taxon>
        <taxon>Coniophorineae</taxon>
        <taxon>Serpulaceae</taxon>
        <taxon>Serpula</taxon>
    </lineage>
</organism>
<reference evidence="1" key="1">
    <citation type="submission" date="2011-04" db="EMBL/GenBank/DDBJ databases">
        <title>Evolution of plant cell wall degrading machinery underlies the functional diversity of forest fungi.</title>
        <authorList>
            <consortium name="US DOE Joint Genome Institute (JGI-PGF)"/>
            <person name="Eastwood D.C."/>
            <person name="Floudas D."/>
            <person name="Binder M."/>
            <person name="Majcherczyk A."/>
            <person name="Schneider P."/>
            <person name="Aerts A."/>
            <person name="Asiegbu F.O."/>
            <person name="Baker S.E."/>
            <person name="Barry K."/>
            <person name="Bendiksby M."/>
            <person name="Blumentritt M."/>
            <person name="Coutinho P.M."/>
            <person name="Cullen D."/>
            <person name="Cullen D."/>
            <person name="Gathman A."/>
            <person name="Goodell B."/>
            <person name="Henrissat B."/>
            <person name="Ihrmark K."/>
            <person name="Kauserud H."/>
            <person name="Kohler A."/>
            <person name="LaButti K."/>
            <person name="Lapidus A."/>
            <person name="Lavin J.L."/>
            <person name="Lee Y.-H."/>
            <person name="Lindquist E."/>
            <person name="Lilly W."/>
            <person name="Lucas S."/>
            <person name="Morin E."/>
            <person name="Murat C."/>
            <person name="Oguiza J.A."/>
            <person name="Park J."/>
            <person name="Pisabarro A.G."/>
            <person name="Riley R."/>
            <person name="Rosling A."/>
            <person name="Salamov A."/>
            <person name="Schmidt O."/>
            <person name="Schmutz J."/>
            <person name="Skrede I."/>
            <person name="Stenlid J."/>
            <person name="Wiebenga A."/>
            <person name="Xie X."/>
            <person name="Kues U."/>
            <person name="Hibbett D.S."/>
            <person name="Hoffmeister D."/>
            <person name="Hogberg N."/>
            <person name="Martin F."/>
            <person name="Grigoriev I.V."/>
            <person name="Watkinson S.C."/>
        </authorList>
    </citation>
    <scope>NUCLEOTIDE SEQUENCE</scope>
    <source>
        <strain evidence="1">S7.9</strain>
    </source>
</reference>
<dbReference type="HOGENOM" id="CLU_105149_0_0_1"/>
<dbReference type="Proteomes" id="UP000008064">
    <property type="component" value="Unassembled WGS sequence"/>
</dbReference>
<dbReference type="EMBL" id="GL945435">
    <property type="protein sequence ID" value="EGO23405.1"/>
    <property type="molecule type" value="Genomic_DNA"/>
</dbReference>
<proteinExistence type="predicted"/>
<gene>
    <name evidence="1" type="ORF">SERLADRAFT_438716</name>
</gene>
<dbReference type="RefSeq" id="XP_007319167.1">
    <property type="nucleotide sequence ID" value="XM_007319105.1"/>
</dbReference>
<dbReference type="AlphaFoldDB" id="F8NZX8"/>
<dbReference type="KEGG" id="sla:SERLADRAFT_438716"/>
<evidence type="ECO:0000313" key="1">
    <source>
        <dbReference type="EMBL" id="EGO23405.1"/>
    </source>
</evidence>
<name>F8NZX8_SERL9</name>